<feature type="compositionally biased region" description="Acidic residues" evidence="1">
    <location>
        <begin position="363"/>
        <end position="380"/>
    </location>
</feature>
<evidence type="ECO:0008006" key="4">
    <source>
        <dbReference type="Google" id="ProtNLM"/>
    </source>
</evidence>
<proteinExistence type="predicted"/>
<name>A0A7S0EQB9_9CRYP</name>
<keyword evidence="2" id="KW-1133">Transmembrane helix</keyword>
<gene>
    <name evidence="3" type="ORF">HPHI1048_LOCUS14730</name>
</gene>
<dbReference type="InterPro" id="IPR036779">
    <property type="entry name" value="LysM_dom_sf"/>
</dbReference>
<accession>A0A7S0EQB9</accession>
<sequence length="380" mass="42754">MRNIKNSSTNMKNRNDKIRAEEEEILENGWEEEDDKNEKLPIKGLPASFPALRPSFPFRLALLINGLAVGVLPTLLLAFVPVPQGWKEQGVFWKDGFFLIVVALLGLGISVILTLIRVPVKYQLTRTRLHIVSWARSKWWWSPCYHLCTPSYSIRISDIISADVRRADCLLPPLCLPPPRTNFRSKQFCCVLYRRSLFCRLLTWTRTLYLSPEDPSDLAKLITQVIQEHGKGTLLPRRLPPPASSSLFQPFSAHLARETVNLPPAGFSSSSFASDSQQATLSKSSSLFAGMDLSSIQRDVELMKYRLEGTETLEGLALKFGCKVEELRRLNGIPSLATGCPLAAYKNLWVPLRSPEVKVEAAKEEEEERGADEMELEITG</sequence>
<dbReference type="AlphaFoldDB" id="A0A7S0EQB9"/>
<feature type="transmembrane region" description="Helical" evidence="2">
    <location>
        <begin position="60"/>
        <end position="82"/>
    </location>
</feature>
<evidence type="ECO:0000256" key="2">
    <source>
        <dbReference type="SAM" id="Phobius"/>
    </source>
</evidence>
<feature type="region of interest" description="Disordered" evidence="1">
    <location>
        <begin position="361"/>
        <end position="380"/>
    </location>
</feature>
<dbReference type="EMBL" id="HBEO01021761">
    <property type="protein sequence ID" value="CAD8491894.1"/>
    <property type="molecule type" value="Transcribed_RNA"/>
</dbReference>
<keyword evidence="2" id="KW-0812">Transmembrane</keyword>
<feature type="region of interest" description="Disordered" evidence="1">
    <location>
        <begin position="1"/>
        <end position="20"/>
    </location>
</feature>
<evidence type="ECO:0000313" key="3">
    <source>
        <dbReference type="EMBL" id="CAD8491894.1"/>
    </source>
</evidence>
<evidence type="ECO:0000256" key="1">
    <source>
        <dbReference type="SAM" id="MobiDB-lite"/>
    </source>
</evidence>
<feature type="compositionally biased region" description="Polar residues" evidence="1">
    <location>
        <begin position="1"/>
        <end position="12"/>
    </location>
</feature>
<keyword evidence="2" id="KW-0472">Membrane</keyword>
<dbReference type="Gene3D" id="3.10.350.10">
    <property type="entry name" value="LysM domain"/>
    <property type="match status" value="1"/>
</dbReference>
<dbReference type="CDD" id="cd00118">
    <property type="entry name" value="LysM"/>
    <property type="match status" value="1"/>
</dbReference>
<protein>
    <recommendedName>
        <fullName evidence="4">LysM domain-containing protein</fullName>
    </recommendedName>
</protein>
<dbReference type="InterPro" id="IPR018392">
    <property type="entry name" value="LysM"/>
</dbReference>
<organism evidence="3">
    <name type="scientific">Hanusia phi</name>
    <dbReference type="NCBI Taxonomy" id="3032"/>
    <lineage>
        <taxon>Eukaryota</taxon>
        <taxon>Cryptophyceae</taxon>
        <taxon>Pyrenomonadales</taxon>
        <taxon>Geminigeraceae</taxon>
        <taxon>Hanusia</taxon>
    </lineage>
</organism>
<feature type="transmembrane region" description="Helical" evidence="2">
    <location>
        <begin position="97"/>
        <end position="118"/>
    </location>
</feature>
<reference evidence="3" key="1">
    <citation type="submission" date="2021-01" db="EMBL/GenBank/DDBJ databases">
        <authorList>
            <person name="Corre E."/>
            <person name="Pelletier E."/>
            <person name="Niang G."/>
            <person name="Scheremetjew M."/>
            <person name="Finn R."/>
            <person name="Kale V."/>
            <person name="Holt S."/>
            <person name="Cochrane G."/>
            <person name="Meng A."/>
            <person name="Brown T."/>
            <person name="Cohen L."/>
        </authorList>
    </citation>
    <scope>NUCLEOTIDE SEQUENCE</scope>
    <source>
        <strain evidence="3">CCMP325</strain>
    </source>
</reference>